<gene>
    <name evidence="1" type="ORF">ACFO4R_08170</name>
</gene>
<comment type="caution">
    <text evidence="1">The sequence shown here is derived from an EMBL/GenBank/DDBJ whole genome shotgun (WGS) entry which is preliminary data.</text>
</comment>
<evidence type="ECO:0000313" key="2">
    <source>
        <dbReference type="Proteomes" id="UP001595916"/>
    </source>
</evidence>
<evidence type="ECO:0000313" key="1">
    <source>
        <dbReference type="EMBL" id="MFC4805056.1"/>
    </source>
</evidence>
<proteinExistence type="predicted"/>
<name>A0ABV9QQZ2_9FIRM</name>
<keyword evidence="2" id="KW-1185">Reference proteome</keyword>
<dbReference type="RefSeq" id="WP_379788594.1">
    <property type="nucleotide sequence ID" value="NZ_JBHSHL010000033.1"/>
</dbReference>
<reference evidence="2" key="1">
    <citation type="journal article" date="2019" name="Int. J. Syst. Evol. Microbiol.">
        <title>The Global Catalogue of Microorganisms (GCM) 10K type strain sequencing project: providing services to taxonomists for standard genome sequencing and annotation.</title>
        <authorList>
            <consortium name="The Broad Institute Genomics Platform"/>
            <consortium name="The Broad Institute Genome Sequencing Center for Infectious Disease"/>
            <person name="Wu L."/>
            <person name="Ma J."/>
        </authorList>
    </citation>
    <scope>NUCLEOTIDE SEQUENCE [LARGE SCALE GENOMIC DNA]</scope>
    <source>
        <strain evidence="2">CCUG 46385</strain>
    </source>
</reference>
<organism evidence="1 2">
    <name type="scientific">Filifactor villosus</name>
    <dbReference type="NCBI Taxonomy" id="29374"/>
    <lineage>
        <taxon>Bacteria</taxon>
        <taxon>Bacillati</taxon>
        <taxon>Bacillota</taxon>
        <taxon>Clostridia</taxon>
        <taxon>Peptostreptococcales</taxon>
        <taxon>Filifactoraceae</taxon>
        <taxon>Filifactor</taxon>
    </lineage>
</organism>
<protein>
    <submittedName>
        <fullName evidence="1">Uncharacterized protein</fullName>
    </submittedName>
</protein>
<accession>A0ABV9QQZ2</accession>
<dbReference type="EMBL" id="JBHSHL010000033">
    <property type="protein sequence ID" value="MFC4805056.1"/>
    <property type="molecule type" value="Genomic_DNA"/>
</dbReference>
<sequence>MDTKKLIKFEGAKDRMRALLKFQDEFQTMFPELCADIEDVDGLIGKYVILRDDLNDIIRLEAKIICGYSKTGEKKRI</sequence>
<dbReference type="Proteomes" id="UP001595916">
    <property type="component" value="Unassembled WGS sequence"/>
</dbReference>